<feature type="chain" id="PRO_5042850681" description="Pectate lyase C" evidence="5">
    <location>
        <begin position="31"/>
        <end position="1172"/>
    </location>
</feature>
<dbReference type="InterPro" id="IPR053180">
    <property type="entry name" value="Ca-binding_acidic-repeat"/>
</dbReference>
<evidence type="ECO:0000256" key="3">
    <source>
        <dbReference type="ARBA" id="ARBA00022729"/>
    </source>
</evidence>
<evidence type="ECO:0008006" key="8">
    <source>
        <dbReference type="Google" id="ProtNLM"/>
    </source>
</evidence>
<dbReference type="PANTHER" id="PTHR37467">
    <property type="entry name" value="EXPORTED CALCIUM-BINDING GLYCOPROTEIN-RELATED"/>
    <property type="match status" value="1"/>
</dbReference>
<dbReference type="Gene3D" id="2.60.40.10">
    <property type="entry name" value="Immunoglobulins"/>
    <property type="match status" value="1"/>
</dbReference>
<name>A0AAQ3QW25_9BACT</name>
<keyword evidence="2" id="KW-0964">Secreted</keyword>
<dbReference type="PROSITE" id="PS00018">
    <property type="entry name" value="EF_HAND_1"/>
    <property type="match status" value="1"/>
</dbReference>
<evidence type="ECO:0000313" key="7">
    <source>
        <dbReference type="Proteomes" id="UP001304300"/>
    </source>
</evidence>
<evidence type="ECO:0000256" key="4">
    <source>
        <dbReference type="ARBA" id="ARBA00022837"/>
    </source>
</evidence>
<dbReference type="InterPro" id="IPR018247">
    <property type="entry name" value="EF_Hand_1_Ca_BS"/>
</dbReference>
<keyword evidence="3 5" id="KW-0732">Signal</keyword>
<keyword evidence="7" id="KW-1185">Reference proteome</keyword>
<evidence type="ECO:0000256" key="5">
    <source>
        <dbReference type="SAM" id="SignalP"/>
    </source>
</evidence>
<dbReference type="SUPFAM" id="SSF51126">
    <property type="entry name" value="Pectin lyase-like"/>
    <property type="match status" value="1"/>
</dbReference>
<dbReference type="RefSeq" id="WP_317834683.1">
    <property type="nucleotide sequence ID" value="NZ_CP136920.1"/>
</dbReference>
<protein>
    <recommendedName>
        <fullName evidence="8">Pectate lyase C</fullName>
    </recommendedName>
</protein>
<dbReference type="AlphaFoldDB" id="A0AAQ3QW25"/>
<dbReference type="Proteomes" id="UP001304300">
    <property type="component" value="Chromosome"/>
</dbReference>
<evidence type="ECO:0000256" key="1">
    <source>
        <dbReference type="ARBA" id="ARBA00004613"/>
    </source>
</evidence>
<dbReference type="Pfam" id="PF18884">
    <property type="entry name" value="TSP3_bac"/>
    <property type="match status" value="3"/>
</dbReference>
<organism evidence="6 7">
    <name type="scientific">Rubellicoccus peritrichatus</name>
    <dbReference type="NCBI Taxonomy" id="3080537"/>
    <lineage>
        <taxon>Bacteria</taxon>
        <taxon>Pseudomonadati</taxon>
        <taxon>Verrucomicrobiota</taxon>
        <taxon>Opitutia</taxon>
        <taxon>Puniceicoccales</taxon>
        <taxon>Cerasicoccaceae</taxon>
        <taxon>Rubellicoccus</taxon>
    </lineage>
</organism>
<evidence type="ECO:0000256" key="2">
    <source>
        <dbReference type="ARBA" id="ARBA00022525"/>
    </source>
</evidence>
<dbReference type="EMBL" id="CP136920">
    <property type="protein sequence ID" value="WOO42198.1"/>
    <property type="molecule type" value="Genomic_DNA"/>
</dbReference>
<dbReference type="InterPro" id="IPR011050">
    <property type="entry name" value="Pectin_lyase_fold/virulence"/>
</dbReference>
<dbReference type="PANTHER" id="PTHR37467:SF1">
    <property type="entry name" value="EXPORTED CALCIUM-BINDING GLYCOPROTEIN"/>
    <property type="match status" value="1"/>
</dbReference>
<gene>
    <name evidence="6" type="ORF">RZN69_03790</name>
</gene>
<keyword evidence="4" id="KW-0106">Calcium</keyword>
<accession>A0AAQ3QW25</accession>
<evidence type="ECO:0000313" key="6">
    <source>
        <dbReference type="EMBL" id="WOO42198.1"/>
    </source>
</evidence>
<feature type="signal peptide" evidence="5">
    <location>
        <begin position="1"/>
        <end position="30"/>
    </location>
</feature>
<proteinExistence type="predicted"/>
<dbReference type="KEGG" id="puo:RZN69_03790"/>
<reference evidence="6 7" key="1">
    <citation type="submission" date="2023-10" db="EMBL/GenBank/DDBJ databases">
        <title>Rubellicoccus peritrichatus gen. nov., sp. nov., isolated from an algae of coral reef tank.</title>
        <authorList>
            <person name="Luo J."/>
        </authorList>
    </citation>
    <scope>NUCLEOTIDE SEQUENCE [LARGE SCALE GENOMIC DNA]</scope>
    <source>
        <strain evidence="6 7">CR14</strain>
    </source>
</reference>
<comment type="subcellular location">
    <subcellularLocation>
        <location evidence="1">Secreted</location>
    </subcellularLocation>
</comment>
<sequence>MIIEKWKPSLRALCAFSVLSVTSFITPAHSATYPQWWIDQGVITDGQQPPAAPGETGHDPAVWDAWVAGNFAPANAGQAKNLAEKAMLEMEAKQVSSAGTTITSLVNGFSTTPETNYVPINAGQVKALAKTFYDHFHDLDFTVTLSDGTIIADNTYPWDPATPVEQNYAPVNVGQLKYVFSFSLEDWPPPSAIIDSDNDGLADSIEIVIGSDLNNPDTDGNGLLDGEEYYAGLDPVNDVDLNDNYLPDDWEAFYANEVSVFPHKLVLKLDWGGQESRSLYFNNDTTAAVDYTVSLTGDLVSGYSWEDSLTGSAVYAWNDISAIPNTELTSLTNTSNDSTLVNFASFSFPLYGRQYSEIWVSTNGYLNFVAEKNSVNNTTLPKDNTPKGLIAAFWDYLDLSEGGKVHVYEEADKFTVQYEQAIRNSGTGTMTFQIVLHSDGTIDFFYKQMNGTVNLCTIGIQNTTLQQGLEIVHDTAYIQDNLAVRIEPIKQLFDILPLSDTIAASSIDVLDVDFDKDNVFPGTYTGSLSFAHTGNGTTPWSVPVEIEIPYVNMTQPVAGYTIWEGENLNQTSTRLGTRFTDTPADITQVEFHNQSGLIGIGTGPIWNNFYYFNWNNVPAGNHEVYAHLVMDDGTTSDSNPVSVIAIADEDSDRMPDEWENDPLLFGGLSQEASADFDNDGFPNIFEYHHGTNPNDATSFPLFDPDPLQETESPSHDIGLVHYYRVDKSLAMDTDYEKSTISAALAAARDFDIIEVLPSSESYDESISIFYRVYLFSSNGAEETIVDNTGSAGRAVSINAEAVVQGFTFKNGGTTDNTSIRFGSSLYFSVSSTWDKPRIIGCVIAENKTYASGSIIYISSGNPYFVSCTIANNTSGDGTPIRIVSSHSVDRIATFINSILWNPGAGIEEAGYDSENYVYINSIIRENDAGHILLNGTSVGDTQFGLSAYYGIHHNSIAKDAGTNQAFSLHDMHNEERVDGLVDIGADEVVDADSNGLADAWEVYFDITDPSGNADTDSLTNLEEYLNAANPLLEDTDGDTLPDDWEVAHQENPSISYISQDRDYDGFDTLQEYTYGTNPDLFDSNGDSLSDSFAVILGLDPASGDTDGDGLTNAQEWLAGTDLLVADTDGDGVNDGLDIAPLDPTLSTLPASDPNDTTAPVITLHSPVGAVLL</sequence>
<dbReference type="InterPro" id="IPR013783">
    <property type="entry name" value="Ig-like_fold"/>
</dbReference>
<dbReference type="InterPro" id="IPR059100">
    <property type="entry name" value="TSP3_bac"/>
</dbReference>